<dbReference type="InterPro" id="IPR036860">
    <property type="entry name" value="SH2_dom_sf"/>
</dbReference>
<proteinExistence type="predicted"/>
<dbReference type="PRINTS" id="PR00401">
    <property type="entry name" value="SH2DOMAIN"/>
</dbReference>
<dbReference type="Pfam" id="PF00017">
    <property type="entry name" value="SH2"/>
    <property type="match status" value="1"/>
</dbReference>
<keyword evidence="1" id="KW-0727">SH2 domain</keyword>
<dbReference type="Gene3D" id="3.30.505.10">
    <property type="entry name" value="SH2 domain"/>
    <property type="match status" value="1"/>
</dbReference>
<dbReference type="SMART" id="SM00252">
    <property type="entry name" value="SH2"/>
    <property type="match status" value="1"/>
</dbReference>
<accession>A0A1I7WYZ2</accession>
<protein>
    <submittedName>
        <fullName evidence="4">SH2 domain-containing protein</fullName>
    </submittedName>
</protein>
<organism evidence="3 4">
    <name type="scientific">Heterorhabditis bacteriophora</name>
    <name type="common">Entomopathogenic nematode worm</name>
    <dbReference type="NCBI Taxonomy" id="37862"/>
    <lineage>
        <taxon>Eukaryota</taxon>
        <taxon>Metazoa</taxon>
        <taxon>Ecdysozoa</taxon>
        <taxon>Nematoda</taxon>
        <taxon>Chromadorea</taxon>
        <taxon>Rhabditida</taxon>
        <taxon>Rhabditina</taxon>
        <taxon>Rhabditomorpha</taxon>
        <taxon>Strongyloidea</taxon>
        <taxon>Heterorhabditidae</taxon>
        <taxon>Heterorhabditis</taxon>
    </lineage>
</organism>
<evidence type="ECO:0000313" key="4">
    <source>
        <dbReference type="WBParaSite" id="Hba_10408"/>
    </source>
</evidence>
<dbReference type="Proteomes" id="UP000095283">
    <property type="component" value="Unplaced"/>
</dbReference>
<dbReference type="PROSITE" id="PS50001">
    <property type="entry name" value="SH2"/>
    <property type="match status" value="1"/>
</dbReference>
<evidence type="ECO:0000259" key="2">
    <source>
        <dbReference type="PROSITE" id="PS50001"/>
    </source>
</evidence>
<keyword evidence="3" id="KW-1185">Reference proteome</keyword>
<name>A0A1I7WYZ2_HETBA</name>
<feature type="domain" description="SH2" evidence="2">
    <location>
        <begin position="114"/>
        <end position="208"/>
    </location>
</feature>
<dbReference type="WBParaSite" id="Hba_10408">
    <property type="protein sequence ID" value="Hba_10408"/>
    <property type="gene ID" value="Hba_10408"/>
</dbReference>
<reference evidence="4" key="1">
    <citation type="submission" date="2016-11" db="UniProtKB">
        <authorList>
            <consortium name="WormBaseParasite"/>
        </authorList>
    </citation>
    <scope>IDENTIFICATION</scope>
</reference>
<dbReference type="AlphaFoldDB" id="A0A1I7WYZ2"/>
<dbReference type="SUPFAM" id="SSF55550">
    <property type="entry name" value="SH2 domain"/>
    <property type="match status" value="1"/>
</dbReference>
<sequence>MSLPHRRLPSDVAHDLFKTLIGRFRRDDTKRSLSTGDLADRESDYMIIDYSQAPTTSSLTPHFDDCDRVPMRFGKGSPCLMKQYLSSARQLMLTGSQEKVDDVPLADLHRSQLWFYQDLNTTKAERLLLRTGCEEGSFVIHNFATQYVLSYVHSATIHHIRIGYSVKENGEAKFRLDIDKSFKNLCDLVSYYRKHKGFILPMRLKNGVSRPIRLNHAPLRTRA</sequence>
<evidence type="ECO:0000256" key="1">
    <source>
        <dbReference type="PROSITE-ProRule" id="PRU00191"/>
    </source>
</evidence>
<evidence type="ECO:0000313" key="3">
    <source>
        <dbReference type="Proteomes" id="UP000095283"/>
    </source>
</evidence>
<dbReference type="InterPro" id="IPR000980">
    <property type="entry name" value="SH2"/>
</dbReference>